<dbReference type="PANTHER" id="PTHR12112">
    <property type="entry name" value="BNIP - RELATED"/>
    <property type="match status" value="1"/>
</dbReference>
<dbReference type="SUPFAM" id="SSF64182">
    <property type="entry name" value="DHH phosphoesterases"/>
    <property type="match status" value="1"/>
</dbReference>
<dbReference type="GeneID" id="27136616"/>
<comment type="cofactor">
    <cofactor evidence="1">
        <name>Mn(2+)</name>
        <dbReference type="ChEBI" id="CHEBI:29035"/>
    </cofactor>
</comment>
<dbReference type="InterPro" id="IPR000644">
    <property type="entry name" value="CBS_dom"/>
</dbReference>
<dbReference type="Pfam" id="PF07085">
    <property type="entry name" value="DRTGG"/>
    <property type="match status" value="1"/>
</dbReference>
<comment type="catalytic activity">
    <reaction evidence="8">
        <text>diphosphate + H2O = 2 phosphate + H(+)</text>
        <dbReference type="Rhea" id="RHEA:24576"/>
        <dbReference type="ChEBI" id="CHEBI:15377"/>
        <dbReference type="ChEBI" id="CHEBI:15378"/>
        <dbReference type="ChEBI" id="CHEBI:33019"/>
        <dbReference type="ChEBI" id="CHEBI:43474"/>
        <dbReference type="EC" id="3.6.1.1"/>
    </reaction>
</comment>
<keyword evidence="3" id="KW-0479">Metal-binding</keyword>
<evidence type="ECO:0000259" key="10">
    <source>
        <dbReference type="PROSITE" id="PS51371"/>
    </source>
</evidence>
<dbReference type="GO" id="GO:0005737">
    <property type="term" value="C:cytoplasm"/>
    <property type="evidence" value="ECO:0007669"/>
    <property type="project" value="InterPro"/>
</dbReference>
<dbReference type="EMBL" id="LT158599">
    <property type="protein sequence ID" value="CVK31781.1"/>
    <property type="molecule type" value="Genomic_DNA"/>
</dbReference>
<dbReference type="Pfam" id="PF00571">
    <property type="entry name" value="CBS"/>
    <property type="match status" value="2"/>
</dbReference>
<dbReference type="Gene3D" id="3.40.1390.20">
    <property type="entry name" value="HprK N-terminal domain-like"/>
    <property type="match status" value="1"/>
</dbReference>
<feature type="domain" description="CBS" evidence="10">
    <location>
        <begin position="73"/>
        <end position="130"/>
    </location>
</feature>
<dbReference type="InterPro" id="IPR038763">
    <property type="entry name" value="DHH_sf"/>
</dbReference>
<dbReference type="InterPro" id="IPR038222">
    <property type="entry name" value="DHHA2_dom_sf"/>
</dbReference>
<dbReference type="Pfam" id="PF02833">
    <property type="entry name" value="DHHA2"/>
    <property type="match status" value="1"/>
</dbReference>
<evidence type="ECO:0000313" key="12">
    <source>
        <dbReference type="Proteomes" id="UP000069850"/>
    </source>
</evidence>
<dbReference type="NCBIfam" id="NF011442">
    <property type="entry name" value="PRK14869.1-4"/>
    <property type="match status" value="1"/>
</dbReference>
<dbReference type="AlphaFoldDB" id="A0A0X3BIJ9"/>
<dbReference type="GO" id="GO:0046872">
    <property type="term" value="F:metal ion binding"/>
    <property type="evidence" value="ECO:0007669"/>
    <property type="project" value="UniProtKB-KW"/>
</dbReference>
<dbReference type="InterPro" id="IPR028979">
    <property type="entry name" value="Ser_kin/Pase_Hpr-like_N_sf"/>
</dbReference>
<dbReference type="PROSITE" id="PS51371">
    <property type="entry name" value="CBS"/>
    <property type="match status" value="2"/>
</dbReference>
<dbReference type="InterPro" id="IPR046342">
    <property type="entry name" value="CBS_dom_sf"/>
</dbReference>
<evidence type="ECO:0000313" key="11">
    <source>
        <dbReference type="EMBL" id="CVK31781.1"/>
    </source>
</evidence>
<evidence type="ECO:0000256" key="7">
    <source>
        <dbReference type="ARBA" id="ARBA00032535"/>
    </source>
</evidence>
<reference evidence="11 12" key="1">
    <citation type="submission" date="2016-01" db="EMBL/GenBank/DDBJ databases">
        <authorList>
            <person name="Manzoor S."/>
        </authorList>
    </citation>
    <scope>NUCLEOTIDE SEQUENCE [LARGE SCALE GENOMIC DNA]</scope>
    <source>
        <strain evidence="11">Methanoculleus sp MAB1</strain>
    </source>
</reference>
<evidence type="ECO:0000256" key="5">
    <source>
        <dbReference type="ARBA" id="ARBA00023167"/>
    </source>
</evidence>
<dbReference type="SUPFAM" id="SSF54631">
    <property type="entry name" value="CBS-domain pair"/>
    <property type="match status" value="1"/>
</dbReference>
<sequence length="582" mass="63753">MELNKIYIIGHRQPDTDSICSVIGYAELRNRTEPGRYIPARCGEVNAETEFALRKFNAEAPVYIASVEPTVSDIPLDTRSVRQDVPTVDVADLMDTYDMRNMPITDEDETLVGLVSEYGLARAYVRKNPREQLSLIPMRLETLARILDARTVVPAHETLGEGRVYTVIDALHVTLSRMTPDDIAIVGDNEPAQLALISAGVAALIIAEGAPVGERVIAAARTRGASVLATTLDAFSVGKMISLSLPARMIMETDVPTVRLEDSLEYAKTVVSNSKFRTACVVGERGQHIGLISRTTLMQDVQKAVILLDHNEFSQAVDGIERADILEIIDHHRLGAISTLKPVKFLNDPVGSTSTLVTNKFIEAGVEPSSSTAGLLLAGILSDTMVMKLSTTTPVDIRAADYLAEITGVDPAKFGPELIQKGMDLDALPKEELLTRDMKRYNLFGRSIMVSQVMTSSFEFAETHAAAIRAELEHLRATMGVDCFFALFTNVFANASDLFAVGDEGCITNLDLRDQPVRLEGVMSRKKDFIPKFGRCSGSSSGAFHLTLRVCGSDRRSHAKARRARRGPYRPETELRVLRAFA</sequence>
<keyword evidence="5" id="KW-0028">Amino-acid biosynthesis</keyword>
<evidence type="ECO:0000256" key="2">
    <source>
        <dbReference type="ARBA" id="ARBA00012146"/>
    </source>
</evidence>
<dbReference type="SMART" id="SM01131">
    <property type="entry name" value="DHHA2"/>
    <property type="match status" value="1"/>
</dbReference>
<dbReference type="Proteomes" id="UP000069850">
    <property type="component" value="Chromosome 1"/>
</dbReference>
<evidence type="ECO:0000256" key="3">
    <source>
        <dbReference type="ARBA" id="ARBA00022723"/>
    </source>
</evidence>
<evidence type="ECO:0000256" key="6">
    <source>
        <dbReference type="ARBA" id="ARBA00023211"/>
    </source>
</evidence>
<dbReference type="EC" id="3.6.1.1" evidence="2"/>
<accession>A0A0X3BIJ9</accession>
<dbReference type="InterPro" id="IPR001667">
    <property type="entry name" value="DDH_dom"/>
</dbReference>
<dbReference type="PANTHER" id="PTHR12112:SF22">
    <property type="entry name" value="MANGANESE-DEPENDENT INORGANIC PYROPHOSPHATASE-RELATED"/>
    <property type="match status" value="1"/>
</dbReference>
<keyword evidence="9" id="KW-0129">CBS domain</keyword>
<dbReference type="InterPro" id="IPR004097">
    <property type="entry name" value="DHHA2"/>
</dbReference>
<evidence type="ECO:0000256" key="8">
    <source>
        <dbReference type="ARBA" id="ARBA00047820"/>
    </source>
</evidence>
<evidence type="ECO:0000256" key="1">
    <source>
        <dbReference type="ARBA" id="ARBA00001936"/>
    </source>
</evidence>
<feature type="domain" description="CBS" evidence="10">
    <location>
        <begin position="251"/>
        <end position="308"/>
    </location>
</feature>
<keyword evidence="5" id="KW-0486">Methionine biosynthesis</keyword>
<dbReference type="Gene3D" id="3.90.1640.10">
    <property type="entry name" value="inorganic pyrophosphatase (n-terminal core)"/>
    <property type="match status" value="2"/>
</dbReference>
<dbReference type="GO" id="GO:0009086">
    <property type="term" value="P:methionine biosynthetic process"/>
    <property type="evidence" value="ECO:0007669"/>
    <property type="project" value="UniProtKB-KW"/>
</dbReference>
<evidence type="ECO:0000256" key="9">
    <source>
        <dbReference type="PROSITE-ProRule" id="PRU00703"/>
    </source>
</evidence>
<dbReference type="NCBIfam" id="NF011443">
    <property type="entry name" value="PRK14869.1-5"/>
    <property type="match status" value="1"/>
</dbReference>
<gene>
    <name evidence="11" type="primary">ppaC</name>
    <name evidence="11" type="ORF">MMAB1_0564</name>
</gene>
<protein>
    <recommendedName>
        <fullName evidence="2">inorganic diphosphatase</fullName>
        <ecNumber evidence="2">3.6.1.1</ecNumber>
    </recommendedName>
    <alternativeName>
        <fullName evidence="7">Pyrophosphate phospho-hydrolase</fullName>
    </alternativeName>
</protein>
<name>A0A0X3BIJ9_9EURY</name>
<dbReference type="Pfam" id="PF01368">
    <property type="entry name" value="DHH"/>
    <property type="match status" value="1"/>
</dbReference>
<keyword evidence="6" id="KW-0464">Manganese</keyword>
<evidence type="ECO:0000256" key="4">
    <source>
        <dbReference type="ARBA" id="ARBA00022801"/>
    </source>
</evidence>
<dbReference type="RefSeq" id="WP_238320451.1">
    <property type="nucleotide sequence ID" value="NZ_LT158599.1"/>
</dbReference>
<dbReference type="InterPro" id="IPR010766">
    <property type="entry name" value="DRTGG"/>
</dbReference>
<dbReference type="SUPFAM" id="SSF75138">
    <property type="entry name" value="HprK N-terminal domain-like"/>
    <property type="match status" value="1"/>
</dbReference>
<keyword evidence="4 11" id="KW-0378">Hydrolase</keyword>
<dbReference type="Gene3D" id="3.10.310.20">
    <property type="entry name" value="DHHA2 domain"/>
    <property type="match status" value="1"/>
</dbReference>
<proteinExistence type="predicted"/>
<dbReference type="GO" id="GO:0004427">
    <property type="term" value="F:inorganic diphosphate phosphatase activity"/>
    <property type="evidence" value="ECO:0007669"/>
    <property type="project" value="UniProtKB-EC"/>
</dbReference>
<dbReference type="KEGG" id="mema:MMAB1_0564"/>
<organism evidence="11 12">
    <name type="scientific">Methanoculleus bourgensis</name>
    <dbReference type="NCBI Taxonomy" id="83986"/>
    <lineage>
        <taxon>Archaea</taxon>
        <taxon>Methanobacteriati</taxon>
        <taxon>Methanobacteriota</taxon>
        <taxon>Stenosarchaea group</taxon>
        <taxon>Methanomicrobia</taxon>
        <taxon>Methanomicrobiales</taxon>
        <taxon>Methanomicrobiaceae</taxon>
        <taxon>Methanoculleus</taxon>
    </lineage>
</organism>